<dbReference type="PANTHER" id="PTHR10174:SF213">
    <property type="entry name" value="CRAL-TRIO DOMAIN-CONTAINING PROTEIN"/>
    <property type="match status" value="1"/>
</dbReference>
<dbReference type="EMBL" id="VVIM01000011">
    <property type="protein sequence ID" value="KAB0791388.1"/>
    <property type="molecule type" value="Genomic_DNA"/>
</dbReference>
<evidence type="ECO:0000259" key="1">
    <source>
        <dbReference type="PROSITE" id="PS50191"/>
    </source>
</evidence>
<dbReference type="AlphaFoldDB" id="A0A1Y1MID7"/>
<dbReference type="GO" id="GO:0016020">
    <property type="term" value="C:membrane"/>
    <property type="evidence" value="ECO:0007669"/>
    <property type="project" value="TreeGrafter"/>
</dbReference>
<reference evidence="3" key="3">
    <citation type="submission" date="2019-08" db="EMBL/GenBank/DDBJ databases">
        <authorList>
            <consortium name="Photinus pyralis genome working group"/>
            <person name="Fallon T.R."/>
            <person name="Sander Lower S.E."/>
            <person name="Weng J.-K."/>
        </authorList>
    </citation>
    <scope>NUCLEOTIDE SEQUENCE</scope>
    <source>
        <strain evidence="3">1611_PpyrPB1</strain>
        <tissue evidence="3">Whole body</tissue>
    </source>
</reference>
<reference evidence="2" key="1">
    <citation type="journal article" date="2016" name="Sci. Rep.">
        <title>Molecular characterization of firefly nuptial gifts: a multi-omics approach sheds light on postcopulatory sexual selection.</title>
        <authorList>
            <person name="Al-Wathiqui N."/>
            <person name="Fallon T.R."/>
            <person name="South A."/>
            <person name="Weng J.K."/>
            <person name="Lewis S.M."/>
        </authorList>
    </citation>
    <scope>NUCLEOTIDE SEQUENCE</scope>
</reference>
<dbReference type="InParanoid" id="A0A1Y1MID7"/>
<feature type="domain" description="CRAL-TRIO" evidence="1">
    <location>
        <begin position="108"/>
        <end position="248"/>
    </location>
</feature>
<proteinExistence type="predicted"/>
<evidence type="ECO:0000313" key="3">
    <source>
        <dbReference type="EMBL" id="KAB0791388.1"/>
    </source>
</evidence>
<dbReference type="PANTHER" id="PTHR10174">
    <property type="entry name" value="ALPHA-TOCOPHEROL TRANSFER PROTEIN-RELATED"/>
    <property type="match status" value="1"/>
</dbReference>
<dbReference type="GO" id="GO:1902936">
    <property type="term" value="F:phosphatidylinositol bisphosphate binding"/>
    <property type="evidence" value="ECO:0007669"/>
    <property type="project" value="TreeGrafter"/>
</dbReference>
<dbReference type="SUPFAM" id="SSF52087">
    <property type="entry name" value="CRAL/TRIO domain"/>
    <property type="match status" value="1"/>
</dbReference>
<sequence length="277" mass="31888">MKSKGVVLGFEEAQIVKDGVVEAEKIRTIDAWLDGTDIPRLSGEQIILFLASCDNNVELAQDAIGEYYRIKSSTPQLFAERSVDSDAVRRALSAGRMCTWRDESGCAFGYYDIKVDSKSWGLADGLKLMFMAFDCALYDGPPNGLQLLIDTKEITLAIVAKCFYPDLLRTAFKYFLRASPVKLKKIHMFNTFSITRQMIQVVRPFMDKKLYEQFVFHPRDLQWEEFYEKYVPRRSLPSDLGGDLPTVDDMQQQMIDRMVELGTYYETDEKWIKGLHF</sequence>
<name>A0A1Y1MID7_PHOPY</name>
<dbReference type="Pfam" id="PF00650">
    <property type="entry name" value="CRAL_TRIO"/>
    <property type="match status" value="1"/>
</dbReference>
<dbReference type="Proteomes" id="UP000327044">
    <property type="component" value="Unassembled WGS sequence"/>
</dbReference>
<evidence type="ECO:0000313" key="2">
    <source>
        <dbReference type="EMBL" id="JAV84410.1"/>
    </source>
</evidence>
<evidence type="ECO:0000313" key="4">
    <source>
        <dbReference type="Proteomes" id="UP000327044"/>
    </source>
</evidence>
<reference evidence="3 4" key="2">
    <citation type="journal article" date="2018" name="Elife">
        <title>Firefly genomes illuminate parallel origins of bioluminescence in beetles.</title>
        <authorList>
            <person name="Fallon T.R."/>
            <person name="Lower S.E."/>
            <person name="Chang C.H."/>
            <person name="Bessho-Uehara M."/>
            <person name="Martin G.J."/>
            <person name="Bewick A.J."/>
            <person name="Behringer M."/>
            <person name="Debat H.J."/>
            <person name="Wong I."/>
            <person name="Day J.C."/>
            <person name="Suvorov A."/>
            <person name="Silva C.J."/>
            <person name="Stanger-Hall K.F."/>
            <person name="Hall D.W."/>
            <person name="Schmitz R.J."/>
            <person name="Nelson D.R."/>
            <person name="Lewis S.M."/>
            <person name="Shigenobu S."/>
            <person name="Bybee S.M."/>
            <person name="Larracuente A.M."/>
            <person name="Oba Y."/>
            <person name="Weng J.K."/>
        </authorList>
    </citation>
    <scope>NUCLEOTIDE SEQUENCE [LARGE SCALE GENOMIC DNA]</scope>
    <source>
        <strain evidence="3">1611_PpyrPB1</strain>
        <tissue evidence="3">Whole body</tissue>
    </source>
</reference>
<accession>A0A1Y1MID7</accession>
<dbReference type="InterPro" id="IPR001251">
    <property type="entry name" value="CRAL-TRIO_dom"/>
</dbReference>
<dbReference type="InterPro" id="IPR036865">
    <property type="entry name" value="CRAL-TRIO_dom_sf"/>
</dbReference>
<dbReference type="Gene3D" id="3.40.525.10">
    <property type="entry name" value="CRAL-TRIO lipid binding domain"/>
    <property type="match status" value="1"/>
</dbReference>
<organism evidence="2">
    <name type="scientific">Photinus pyralis</name>
    <name type="common">Common eastern firefly</name>
    <name type="synonym">Lampyris pyralis</name>
    <dbReference type="NCBI Taxonomy" id="7054"/>
    <lineage>
        <taxon>Eukaryota</taxon>
        <taxon>Metazoa</taxon>
        <taxon>Ecdysozoa</taxon>
        <taxon>Arthropoda</taxon>
        <taxon>Hexapoda</taxon>
        <taxon>Insecta</taxon>
        <taxon>Pterygota</taxon>
        <taxon>Neoptera</taxon>
        <taxon>Endopterygota</taxon>
        <taxon>Coleoptera</taxon>
        <taxon>Polyphaga</taxon>
        <taxon>Elateriformia</taxon>
        <taxon>Elateroidea</taxon>
        <taxon>Lampyridae</taxon>
        <taxon>Lampyrinae</taxon>
        <taxon>Photinus</taxon>
    </lineage>
</organism>
<dbReference type="EMBL" id="GEZM01033105">
    <property type="protein sequence ID" value="JAV84410.1"/>
    <property type="molecule type" value="Transcribed_RNA"/>
</dbReference>
<keyword evidence="4" id="KW-1185">Reference proteome</keyword>
<dbReference type="PROSITE" id="PS50191">
    <property type="entry name" value="CRAL_TRIO"/>
    <property type="match status" value="1"/>
</dbReference>
<protein>
    <recommendedName>
        <fullName evidence="1">CRAL-TRIO domain-containing protein</fullName>
    </recommendedName>
</protein>
<gene>
    <name evidence="3" type="ORF">PPYR_03188</name>
</gene>
<dbReference type="OrthoDB" id="1434354at2759"/>
<dbReference type="CDD" id="cd00170">
    <property type="entry name" value="SEC14"/>
    <property type="match status" value="1"/>
</dbReference>